<name>W1VPG0_9ACTO</name>
<reference evidence="5 6" key="1">
    <citation type="submission" date="2013-12" db="EMBL/GenBank/DDBJ databases">
        <title>A Varibaculum cambriense genome reconstructed from a premature infant gut community with otherwise low bacterial novelty that shifts toward anaerobic metabolism during the third week of life.</title>
        <authorList>
            <person name="Brown C.T."/>
            <person name="Sharon I."/>
            <person name="Thomas B.C."/>
            <person name="Castelle C.J."/>
            <person name="Morowitz M.J."/>
            <person name="Banfield J.F."/>
        </authorList>
    </citation>
    <scope>NUCLEOTIDE SEQUENCE [LARGE SCALE GENOMIC DNA]</scope>
    <source>
        <strain evidence="6">DORA_12</strain>
    </source>
</reference>
<protein>
    <submittedName>
        <fullName evidence="5">GntR family transcriptional regulator</fullName>
    </submittedName>
</protein>
<evidence type="ECO:0000313" key="6">
    <source>
        <dbReference type="Proteomes" id="UP000018852"/>
    </source>
</evidence>
<accession>W1VPG0</accession>
<dbReference type="Pfam" id="PF00392">
    <property type="entry name" value="GntR"/>
    <property type="match status" value="1"/>
</dbReference>
<dbReference type="AlphaFoldDB" id="W1VPG0"/>
<dbReference type="InterPro" id="IPR036390">
    <property type="entry name" value="WH_DNA-bd_sf"/>
</dbReference>
<comment type="caution">
    <text evidence="5">The sequence shown here is derived from an EMBL/GenBank/DDBJ whole genome shotgun (WGS) entry which is preliminary data.</text>
</comment>
<dbReference type="EMBL" id="AZLV01000234">
    <property type="protein sequence ID" value="ETJ06700.1"/>
    <property type="molecule type" value="Genomic_DNA"/>
</dbReference>
<dbReference type="SUPFAM" id="SSF46785">
    <property type="entry name" value="Winged helix' DNA-binding domain"/>
    <property type="match status" value="1"/>
</dbReference>
<sequence length="46" mass="5064">MPTPALRTDVLDALGREIVSGRLRPGQALTLEEVQKQYGVSRTLAR</sequence>
<evidence type="ECO:0000313" key="5">
    <source>
        <dbReference type="EMBL" id="ETJ06700.1"/>
    </source>
</evidence>
<dbReference type="InterPro" id="IPR000524">
    <property type="entry name" value="Tscrpt_reg_HTH_GntR"/>
</dbReference>
<feature type="domain" description="HTH gntR-type" evidence="4">
    <location>
        <begin position="8"/>
        <end position="45"/>
    </location>
</feature>
<keyword evidence="2" id="KW-0238">DNA-binding</keyword>
<proteinExistence type="predicted"/>
<dbReference type="Proteomes" id="UP000018852">
    <property type="component" value="Unassembled WGS sequence"/>
</dbReference>
<evidence type="ECO:0000256" key="3">
    <source>
        <dbReference type="ARBA" id="ARBA00023163"/>
    </source>
</evidence>
<dbReference type="GO" id="GO:0003677">
    <property type="term" value="F:DNA binding"/>
    <property type="evidence" value="ECO:0007669"/>
    <property type="project" value="UniProtKB-KW"/>
</dbReference>
<organism evidence="5 6">
    <name type="scientific">Actinomyces urogenitalis DORA_12</name>
    <dbReference type="NCBI Taxonomy" id="1403939"/>
    <lineage>
        <taxon>Bacteria</taxon>
        <taxon>Bacillati</taxon>
        <taxon>Actinomycetota</taxon>
        <taxon>Actinomycetes</taxon>
        <taxon>Actinomycetales</taxon>
        <taxon>Actinomycetaceae</taxon>
        <taxon>Actinomyces</taxon>
    </lineage>
</organism>
<evidence type="ECO:0000259" key="4">
    <source>
        <dbReference type="Pfam" id="PF00392"/>
    </source>
</evidence>
<feature type="non-terminal residue" evidence="5">
    <location>
        <position position="46"/>
    </location>
</feature>
<evidence type="ECO:0000256" key="2">
    <source>
        <dbReference type="ARBA" id="ARBA00023125"/>
    </source>
</evidence>
<keyword evidence="1" id="KW-0805">Transcription regulation</keyword>
<dbReference type="InterPro" id="IPR036388">
    <property type="entry name" value="WH-like_DNA-bd_sf"/>
</dbReference>
<dbReference type="GO" id="GO:0003700">
    <property type="term" value="F:DNA-binding transcription factor activity"/>
    <property type="evidence" value="ECO:0007669"/>
    <property type="project" value="InterPro"/>
</dbReference>
<gene>
    <name evidence="5" type="ORF">Q605_AUC00234G0003</name>
</gene>
<keyword evidence="3" id="KW-0804">Transcription</keyword>
<dbReference type="Gene3D" id="1.10.10.10">
    <property type="entry name" value="Winged helix-like DNA-binding domain superfamily/Winged helix DNA-binding domain"/>
    <property type="match status" value="1"/>
</dbReference>
<evidence type="ECO:0000256" key="1">
    <source>
        <dbReference type="ARBA" id="ARBA00023015"/>
    </source>
</evidence>